<dbReference type="InterPro" id="IPR007110">
    <property type="entry name" value="Ig-like_dom"/>
</dbReference>
<organism evidence="8 9">
    <name type="scientific">Ramazzottius varieornatus</name>
    <name type="common">Water bear</name>
    <name type="synonym">Tardigrade</name>
    <dbReference type="NCBI Taxonomy" id="947166"/>
    <lineage>
        <taxon>Eukaryota</taxon>
        <taxon>Metazoa</taxon>
        <taxon>Ecdysozoa</taxon>
        <taxon>Tardigrada</taxon>
        <taxon>Eutardigrada</taxon>
        <taxon>Parachela</taxon>
        <taxon>Hypsibioidea</taxon>
        <taxon>Ramazzottiidae</taxon>
        <taxon>Ramazzottius</taxon>
    </lineage>
</organism>
<protein>
    <recommendedName>
        <fullName evidence="10">Ig-like domain-containing protein</fullName>
    </recommendedName>
</protein>
<keyword evidence="5" id="KW-0245">EGF-like domain</keyword>
<keyword evidence="4" id="KW-0393">Immunoglobulin domain</keyword>
<dbReference type="SUPFAM" id="SSF57196">
    <property type="entry name" value="EGF/Laminin"/>
    <property type="match status" value="1"/>
</dbReference>
<dbReference type="STRING" id="947166.A0A1D1W372"/>
<dbReference type="FunFam" id="2.60.40.10:FF:000032">
    <property type="entry name" value="palladin isoform X1"/>
    <property type="match status" value="1"/>
</dbReference>
<dbReference type="InterPro" id="IPR051170">
    <property type="entry name" value="Neural/epithelial_adhesion"/>
</dbReference>
<dbReference type="AlphaFoldDB" id="A0A1D1W372"/>
<dbReference type="InterPro" id="IPR036179">
    <property type="entry name" value="Ig-like_dom_sf"/>
</dbReference>
<feature type="domain" description="Ig-like" evidence="7">
    <location>
        <begin position="212"/>
        <end position="302"/>
    </location>
</feature>
<evidence type="ECO:0000256" key="2">
    <source>
        <dbReference type="ARBA" id="ARBA00022737"/>
    </source>
</evidence>
<dbReference type="OrthoDB" id="6133584at2759"/>
<accession>A0A1D1W372</accession>
<dbReference type="Pfam" id="PF00008">
    <property type="entry name" value="EGF"/>
    <property type="match status" value="1"/>
</dbReference>
<evidence type="ECO:0000259" key="7">
    <source>
        <dbReference type="PROSITE" id="PS50835"/>
    </source>
</evidence>
<keyword evidence="9" id="KW-1185">Reference proteome</keyword>
<dbReference type="SMART" id="SM00409">
    <property type="entry name" value="IG"/>
    <property type="match status" value="1"/>
</dbReference>
<dbReference type="SMART" id="SM00181">
    <property type="entry name" value="EGF"/>
    <property type="match status" value="1"/>
</dbReference>
<evidence type="ECO:0008006" key="10">
    <source>
        <dbReference type="Google" id="ProtNLM"/>
    </source>
</evidence>
<dbReference type="PROSITE" id="PS01186">
    <property type="entry name" value="EGF_2"/>
    <property type="match status" value="1"/>
</dbReference>
<evidence type="ECO:0000313" key="8">
    <source>
        <dbReference type="EMBL" id="GAV07980.1"/>
    </source>
</evidence>
<reference evidence="8 9" key="1">
    <citation type="journal article" date="2016" name="Nat. Commun.">
        <title>Extremotolerant tardigrade genome and improved radiotolerance of human cultured cells by tardigrade-unique protein.</title>
        <authorList>
            <person name="Hashimoto T."/>
            <person name="Horikawa D.D."/>
            <person name="Saito Y."/>
            <person name="Kuwahara H."/>
            <person name="Kozuka-Hata H."/>
            <person name="Shin-I T."/>
            <person name="Minakuchi Y."/>
            <person name="Ohishi K."/>
            <person name="Motoyama A."/>
            <person name="Aizu T."/>
            <person name="Enomoto A."/>
            <person name="Kondo K."/>
            <person name="Tanaka S."/>
            <person name="Hara Y."/>
            <person name="Koshikawa S."/>
            <person name="Sagara H."/>
            <person name="Miura T."/>
            <person name="Yokobori S."/>
            <person name="Miyagawa K."/>
            <person name="Suzuki Y."/>
            <person name="Kubo T."/>
            <person name="Oyama M."/>
            <person name="Kohara Y."/>
            <person name="Fujiyama A."/>
            <person name="Arakawa K."/>
            <person name="Katayama T."/>
            <person name="Toyoda A."/>
            <person name="Kunieda T."/>
        </authorList>
    </citation>
    <scope>NUCLEOTIDE SEQUENCE [LARGE SCALE GENOMIC DNA]</scope>
    <source>
        <strain evidence="8 9">YOKOZUNA-1</strain>
    </source>
</reference>
<sequence length="398" mass="45421">MREFTGGNAHRAPCHWEWILKYSIIYFVYFSSPVFSSESVLSNKASAVHQECCWSKYDDVASKAYAAPIVVRAFCMVIYSRGNLAQFNATFYVNRVLKAEGRHKKMLERSPKIDLNFGMDEDQLDFRDDAEKLEQNALQGQTCLIPRVDLMKEYLLFLRPVPLKRTVEDLDNEVVIEEEEERTGWRIFAAPEISNVASIGHALKVFKQARRPSITKLRSTEVKLDERLSLLCRAKGFPPPKILWYKNGVNLEHPPSRRGLSVRRRKRSSTIRVRKASLRDAGIYRCVAVNVLGSVESEATVNVSVPTVTPPVMTLNPVTDSWVFQGIACQERDFCLNDGICKFYPRLNARSCKCPLGYHGTRCESMLSLSEEKYFLEVRRRKIARKGTKVRDANGLGP</sequence>
<dbReference type="PANTHER" id="PTHR12231">
    <property type="entry name" value="CTX-RELATED TYPE I TRANSMEMBRANE PROTEIN"/>
    <property type="match status" value="1"/>
</dbReference>
<dbReference type="CDD" id="cd00054">
    <property type="entry name" value="EGF_CA"/>
    <property type="match status" value="1"/>
</dbReference>
<dbReference type="Gene3D" id="2.10.25.10">
    <property type="entry name" value="Laminin"/>
    <property type="match status" value="1"/>
</dbReference>
<evidence type="ECO:0000256" key="3">
    <source>
        <dbReference type="ARBA" id="ARBA00023157"/>
    </source>
</evidence>
<dbReference type="PROSITE" id="PS50835">
    <property type="entry name" value="IG_LIKE"/>
    <property type="match status" value="1"/>
</dbReference>
<keyword evidence="2" id="KW-0677">Repeat</keyword>
<comment type="caution">
    <text evidence="8">The sequence shown here is derived from an EMBL/GenBank/DDBJ whole genome shotgun (WGS) entry which is preliminary data.</text>
</comment>
<dbReference type="InterPro" id="IPR000742">
    <property type="entry name" value="EGF"/>
</dbReference>
<dbReference type="Gene3D" id="2.60.40.10">
    <property type="entry name" value="Immunoglobulins"/>
    <property type="match status" value="1"/>
</dbReference>
<dbReference type="PROSITE" id="PS00022">
    <property type="entry name" value="EGF_1"/>
    <property type="match status" value="1"/>
</dbReference>
<keyword evidence="3 5" id="KW-1015">Disulfide bond</keyword>
<dbReference type="SMART" id="SM00408">
    <property type="entry name" value="IGc2"/>
    <property type="match status" value="1"/>
</dbReference>
<dbReference type="SUPFAM" id="SSF48726">
    <property type="entry name" value="Immunoglobulin"/>
    <property type="match status" value="1"/>
</dbReference>
<feature type="domain" description="EGF-like" evidence="6">
    <location>
        <begin position="325"/>
        <end position="364"/>
    </location>
</feature>
<dbReference type="EMBL" id="BDGG01000016">
    <property type="protein sequence ID" value="GAV07980.1"/>
    <property type="molecule type" value="Genomic_DNA"/>
</dbReference>
<dbReference type="Proteomes" id="UP000186922">
    <property type="component" value="Unassembled WGS sequence"/>
</dbReference>
<dbReference type="PROSITE" id="PS50026">
    <property type="entry name" value="EGF_3"/>
    <property type="match status" value="1"/>
</dbReference>
<dbReference type="InterPro" id="IPR013783">
    <property type="entry name" value="Ig-like_fold"/>
</dbReference>
<dbReference type="InterPro" id="IPR003598">
    <property type="entry name" value="Ig_sub2"/>
</dbReference>
<dbReference type="InterPro" id="IPR003599">
    <property type="entry name" value="Ig_sub"/>
</dbReference>
<comment type="caution">
    <text evidence="5">Lacks conserved residue(s) required for the propagation of feature annotation.</text>
</comment>
<evidence type="ECO:0000313" key="9">
    <source>
        <dbReference type="Proteomes" id="UP000186922"/>
    </source>
</evidence>
<evidence type="ECO:0000259" key="6">
    <source>
        <dbReference type="PROSITE" id="PS50026"/>
    </source>
</evidence>
<feature type="disulfide bond" evidence="5">
    <location>
        <begin position="335"/>
        <end position="352"/>
    </location>
</feature>
<proteinExistence type="predicted"/>
<dbReference type="InterPro" id="IPR013098">
    <property type="entry name" value="Ig_I-set"/>
</dbReference>
<keyword evidence="1" id="KW-0732">Signal</keyword>
<dbReference type="Pfam" id="PF07679">
    <property type="entry name" value="I-set"/>
    <property type="match status" value="1"/>
</dbReference>
<gene>
    <name evidence="8" type="primary">RvY_17747</name>
    <name evidence="8" type="synonym">RvY_17747.1</name>
    <name evidence="8" type="ORF">RvY_17747-1</name>
</gene>
<feature type="disulfide bond" evidence="5">
    <location>
        <begin position="354"/>
        <end position="363"/>
    </location>
</feature>
<evidence type="ECO:0000256" key="1">
    <source>
        <dbReference type="ARBA" id="ARBA00022729"/>
    </source>
</evidence>
<evidence type="ECO:0000256" key="4">
    <source>
        <dbReference type="ARBA" id="ARBA00023319"/>
    </source>
</evidence>
<name>A0A1D1W372_RAMVA</name>
<evidence type="ECO:0000256" key="5">
    <source>
        <dbReference type="PROSITE-ProRule" id="PRU00076"/>
    </source>
</evidence>